<dbReference type="SUPFAM" id="SSF47741">
    <property type="entry name" value="CO dehydrogenase ISP C-domain like"/>
    <property type="match status" value="1"/>
</dbReference>
<keyword evidence="2" id="KW-0479">Metal-binding</keyword>
<dbReference type="SUPFAM" id="SSF54292">
    <property type="entry name" value="2Fe-2S ferredoxin-like"/>
    <property type="match status" value="1"/>
</dbReference>
<proteinExistence type="predicted"/>
<keyword evidence="1" id="KW-0001">2Fe-2S</keyword>
<name>A0ABY8M093_9HYPH</name>
<gene>
    <name evidence="6" type="ORF">QEO92_23990</name>
</gene>
<keyword evidence="4" id="KW-0411">Iron-sulfur</keyword>
<keyword evidence="3" id="KW-0408">Iron</keyword>
<dbReference type="InterPro" id="IPR036010">
    <property type="entry name" value="2Fe-2S_ferredoxin-like_sf"/>
</dbReference>
<dbReference type="Gene3D" id="1.10.150.120">
    <property type="entry name" value="[2Fe-2S]-binding domain"/>
    <property type="match status" value="1"/>
</dbReference>
<dbReference type="CDD" id="cd00207">
    <property type="entry name" value="fer2"/>
    <property type="match status" value="1"/>
</dbReference>
<evidence type="ECO:0000256" key="2">
    <source>
        <dbReference type="ARBA" id="ARBA00022723"/>
    </source>
</evidence>
<dbReference type="InterPro" id="IPR036884">
    <property type="entry name" value="2Fe-2S-bd_dom_sf"/>
</dbReference>
<feature type="domain" description="2Fe-2S ferredoxin-type" evidence="5">
    <location>
        <begin position="3"/>
        <end position="79"/>
    </location>
</feature>
<reference evidence="6 7" key="1">
    <citation type="submission" date="2023-04" db="EMBL/GenBank/DDBJ databases">
        <title>Neorhizobium petrolearium OS53, complete genome.</title>
        <authorList>
            <person name="Yu T."/>
        </authorList>
    </citation>
    <scope>NUCLEOTIDE SEQUENCE [LARGE SCALE GENOMIC DNA]</scope>
    <source>
        <strain evidence="6 7">OS53</strain>
    </source>
</reference>
<dbReference type="Pfam" id="PF01799">
    <property type="entry name" value="Fer2_2"/>
    <property type="match status" value="1"/>
</dbReference>
<evidence type="ECO:0000256" key="4">
    <source>
        <dbReference type="ARBA" id="ARBA00023014"/>
    </source>
</evidence>
<dbReference type="PROSITE" id="PS51085">
    <property type="entry name" value="2FE2S_FER_2"/>
    <property type="match status" value="1"/>
</dbReference>
<dbReference type="PANTHER" id="PTHR44379:SF6">
    <property type="entry name" value="BLR6046 PROTEIN"/>
    <property type="match status" value="1"/>
</dbReference>
<dbReference type="Pfam" id="PF00111">
    <property type="entry name" value="Fer2"/>
    <property type="match status" value="1"/>
</dbReference>
<keyword evidence="7" id="KW-1185">Reference proteome</keyword>
<evidence type="ECO:0000259" key="5">
    <source>
        <dbReference type="PROSITE" id="PS51085"/>
    </source>
</evidence>
<dbReference type="Proteomes" id="UP001227095">
    <property type="component" value="Chromosome"/>
</dbReference>
<dbReference type="InterPro" id="IPR051452">
    <property type="entry name" value="Diverse_Oxidoreductases"/>
</dbReference>
<dbReference type="InterPro" id="IPR001041">
    <property type="entry name" value="2Fe-2S_ferredoxin-type"/>
</dbReference>
<sequence>MSKALTLTVNGQDHDIDVPLTTPLLDVLRNHLGLKGSRYGCGLEQCGACMVLIDGMATYSCSREVGTLAGRAVTTIEGLGSAAALHPLQQAFLDEQAGQCGYCLSGMLIAAKAFLDQNSQPTRSEVAATLDANLCRCGSHPRILRAVLKAAAKMHPRVD</sequence>
<dbReference type="EMBL" id="CP123000">
    <property type="protein sequence ID" value="WGI67990.1"/>
    <property type="molecule type" value="Genomic_DNA"/>
</dbReference>
<evidence type="ECO:0000313" key="6">
    <source>
        <dbReference type="EMBL" id="WGI67990.1"/>
    </source>
</evidence>
<accession>A0ABY8M093</accession>
<dbReference type="RefSeq" id="WP_227704671.1">
    <property type="nucleotide sequence ID" value="NZ_CP123000.1"/>
</dbReference>
<evidence type="ECO:0000256" key="1">
    <source>
        <dbReference type="ARBA" id="ARBA00022714"/>
    </source>
</evidence>
<dbReference type="InterPro" id="IPR002888">
    <property type="entry name" value="2Fe-2S-bd"/>
</dbReference>
<dbReference type="PANTHER" id="PTHR44379">
    <property type="entry name" value="OXIDOREDUCTASE WITH IRON-SULFUR SUBUNIT"/>
    <property type="match status" value="1"/>
</dbReference>
<dbReference type="Gene3D" id="3.10.20.30">
    <property type="match status" value="1"/>
</dbReference>
<evidence type="ECO:0000313" key="7">
    <source>
        <dbReference type="Proteomes" id="UP001227095"/>
    </source>
</evidence>
<organism evidence="6 7">
    <name type="scientific">Neorhizobium petrolearium</name>
    <dbReference type="NCBI Taxonomy" id="515361"/>
    <lineage>
        <taxon>Bacteria</taxon>
        <taxon>Pseudomonadati</taxon>
        <taxon>Pseudomonadota</taxon>
        <taxon>Alphaproteobacteria</taxon>
        <taxon>Hyphomicrobiales</taxon>
        <taxon>Rhizobiaceae</taxon>
        <taxon>Rhizobium/Agrobacterium group</taxon>
        <taxon>Neorhizobium</taxon>
    </lineage>
</organism>
<evidence type="ECO:0000256" key="3">
    <source>
        <dbReference type="ARBA" id="ARBA00023004"/>
    </source>
</evidence>
<protein>
    <submittedName>
        <fullName evidence="6">(2Fe-2S)-binding protein</fullName>
    </submittedName>
</protein>
<dbReference type="InterPro" id="IPR012675">
    <property type="entry name" value="Beta-grasp_dom_sf"/>
</dbReference>